<dbReference type="Pfam" id="PF02912">
    <property type="entry name" value="Phe_tRNA-synt_N"/>
    <property type="match status" value="1"/>
</dbReference>
<keyword evidence="4 13" id="KW-0963">Cytoplasm</keyword>
<dbReference type="NCBIfam" id="TIGR00468">
    <property type="entry name" value="pheS"/>
    <property type="match status" value="1"/>
</dbReference>
<dbReference type="SUPFAM" id="SSF46589">
    <property type="entry name" value="tRNA-binding arm"/>
    <property type="match status" value="1"/>
</dbReference>
<comment type="cofactor">
    <cofactor evidence="13">
        <name>Mg(2+)</name>
        <dbReference type="ChEBI" id="CHEBI:18420"/>
    </cofactor>
    <text evidence="13">Binds 2 magnesium ions per tetramer.</text>
</comment>
<dbReference type="Pfam" id="PF01409">
    <property type="entry name" value="tRNA-synt_2d"/>
    <property type="match status" value="1"/>
</dbReference>
<dbReference type="GO" id="GO:0000287">
    <property type="term" value="F:magnesium ion binding"/>
    <property type="evidence" value="ECO:0007669"/>
    <property type="project" value="UniProtKB-UniRule"/>
</dbReference>
<dbReference type="GO" id="GO:0000049">
    <property type="term" value="F:tRNA binding"/>
    <property type="evidence" value="ECO:0007669"/>
    <property type="project" value="InterPro"/>
</dbReference>
<dbReference type="HAMAP" id="MF_00281">
    <property type="entry name" value="Phe_tRNA_synth_alpha1"/>
    <property type="match status" value="1"/>
</dbReference>
<dbReference type="InterPro" id="IPR010978">
    <property type="entry name" value="tRNA-bd_arm"/>
</dbReference>
<evidence type="ECO:0000256" key="4">
    <source>
        <dbReference type="ARBA" id="ARBA00022490"/>
    </source>
</evidence>
<proteinExistence type="inferred from homology"/>
<dbReference type="AlphaFoldDB" id="A0A0G0JEZ0"/>
<name>A0A0G0JEZ0_9BACT</name>
<evidence type="ECO:0000256" key="5">
    <source>
        <dbReference type="ARBA" id="ARBA00022598"/>
    </source>
</evidence>
<keyword evidence="11 13" id="KW-0030">Aminoacyl-tRNA synthetase</keyword>
<evidence type="ECO:0000256" key="13">
    <source>
        <dbReference type="HAMAP-Rule" id="MF_00281"/>
    </source>
</evidence>
<evidence type="ECO:0000256" key="9">
    <source>
        <dbReference type="ARBA" id="ARBA00022842"/>
    </source>
</evidence>
<dbReference type="Proteomes" id="UP000034235">
    <property type="component" value="Unassembled WGS sequence"/>
</dbReference>
<evidence type="ECO:0000256" key="3">
    <source>
        <dbReference type="ARBA" id="ARBA00011209"/>
    </source>
</evidence>
<sequence>MQEKISQIKDEYLAKISSVNTLKELDEIFLALFGKNGVVTQLPKEFSALEKEQLRVISPLFNQTKQQLEEAINRRRTEVREEYYQKLTQEEADFKTTVPLKSRAGSAHPLLQFEKEISDLFGKLGFQLFDAPHIDTDYNNFEVLNIPEEHPARDLWDTLYIDTSNVGKLANQLLLRTHTSNAQIRILENFKPPIRMMVLGRCFRYENLDARHEHTFDQFELVYVDKGLSMANLQYLSEYFLQSVLGKDTKVRLRPKYYPFVEPGVGIDGLCLFCKGEGCKVCGYVGWLELGGAGMIHPQVLKNGGIDPNEYTGIAWGPGLERILMLKLGVGDVRLFRSGDLKFLKEARYI</sequence>
<dbReference type="GO" id="GO:0005524">
    <property type="term" value="F:ATP binding"/>
    <property type="evidence" value="ECO:0007669"/>
    <property type="project" value="UniProtKB-UniRule"/>
</dbReference>
<evidence type="ECO:0000313" key="16">
    <source>
        <dbReference type="Proteomes" id="UP000034235"/>
    </source>
</evidence>
<dbReference type="GO" id="GO:0004826">
    <property type="term" value="F:phenylalanine-tRNA ligase activity"/>
    <property type="evidence" value="ECO:0007669"/>
    <property type="project" value="UniProtKB-UniRule"/>
</dbReference>
<evidence type="ECO:0000256" key="6">
    <source>
        <dbReference type="ARBA" id="ARBA00022723"/>
    </source>
</evidence>
<dbReference type="InterPro" id="IPR004529">
    <property type="entry name" value="Phe-tRNA-synth_IIc_asu"/>
</dbReference>
<dbReference type="PATRIC" id="fig|1618422.5.peg.1141"/>
<evidence type="ECO:0000313" key="15">
    <source>
        <dbReference type="EMBL" id="KKQ65287.1"/>
    </source>
</evidence>
<feature type="domain" description="Aminoacyl-transfer RNA synthetases class-II family profile" evidence="14">
    <location>
        <begin position="113"/>
        <end position="346"/>
    </location>
</feature>
<evidence type="ECO:0000256" key="11">
    <source>
        <dbReference type="ARBA" id="ARBA00023146"/>
    </source>
</evidence>
<evidence type="ECO:0000259" key="14">
    <source>
        <dbReference type="PROSITE" id="PS50862"/>
    </source>
</evidence>
<dbReference type="InterPro" id="IPR022911">
    <property type="entry name" value="Phe_tRNA_ligase_alpha1_bac"/>
</dbReference>
<dbReference type="EC" id="6.1.1.20" evidence="13"/>
<dbReference type="PANTHER" id="PTHR11538:SF41">
    <property type="entry name" value="PHENYLALANINE--TRNA LIGASE, MITOCHONDRIAL"/>
    <property type="match status" value="1"/>
</dbReference>
<dbReference type="InterPro" id="IPR004188">
    <property type="entry name" value="Phe-tRNA_ligase_II_N"/>
</dbReference>
<evidence type="ECO:0000256" key="10">
    <source>
        <dbReference type="ARBA" id="ARBA00022917"/>
    </source>
</evidence>
<keyword evidence="6 13" id="KW-0479">Metal-binding</keyword>
<comment type="caution">
    <text evidence="15">The sequence shown here is derived from an EMBL/GenBank/DDBJ whole genome shotgun (WGS) entry which is preliminary data.</text>
</comment>
<accession>A0A0G0JEZ0</accession>
<dbReference type="Gene3D" id="3.30.930.10">
    <property type="entry name" value="Bira Bifunctional Protein, Domain 2"/>
    <property type="match status" value="1"/>
</dbReference>
<comment type="subunit">
    <text evidence="3 13">Tetramer of two alpha and two beta subunits.</text>
</comment>
<evidence type="ECO:0000256" key="1">
    <source>
        <dbReference type="ARBA" id="ARBA00004496"/>
    </source>
</evidence>
<dbReference type="PANTHER" id="PTHR11538">
    <property type="entry name" value="PHENYLALANYL-TRNA SYNTHETASE"/>
    <property type="match status" value="1"/>
</dbReference>
<evidence type="ECO:0000256" key="8">
    <source>
        <dbReference type="ARBA" id="ARBA00022840"/>
    </source>
</evidence>
<protein>
    <recommendedName>
        <fullName evidence="13">Phenylalanine--tRNA ligase alpha subunit</fullName>
        <ecNumber evidence="13">6.1.1.20</ecNumber>
    </recommendedName>
    <alternativeName>
        <fullName evidence="13">Phenylalanyl-tRNA synthetase alpha subunit</fullName>
        <shortName evidence="13">PheRS</shortName>
    </alternativeName>
</protein>
<dbReference type="InterPro" id="IPR006195">
    <property type="entry name" value="aa-tRNA-synth_II"/>
</dbReference>
<dbReference type="EMBL" id="LBUP01000012">
    <property type="protein sequence ID" value="KKQ65287.1"/>
    <property type="molecule type" value="Genomic_DNA"/>
</dbReference>
<dbReference type="InterPro" id="IPR002319">
    <property type="entry name" value="Phenylalanyl-tRNA_Synthase"/>
</dbReference>
<keyword evidence="7 13" id="KW-0547">Nucleotide-binding</keyword>
<evidence type="ECO:0000256" key="2">
    <source>
        <dbReference type="ARBA" id="ARBA00010207"/>
    </source>
</evidence>
<keyword evidence="10 13" id="KW-0648">Protein biosynthesis</keyword>
<gene>
    <name evidence="13" type="primary">pheS</name>
    <name evidence="15" type="ORF">US86_C0012G0002</name>
</gene>
<dbReference type="InterPro" id="IPR045864">
    <property type="entry name" value="aa-tRNA-synth_II/BPL/LPL"/>
</dbReference>
<keyword evidence="9 13" id="KW-0460">Magnesium</keyword>
<feature type="binding site" evidence="13">
    <location>
        <position position="262"/>
    </location>
    <ligand>
        <name>Mg(2+)</name>
        <dbReference type="ChEBI" id="CHEBI:18420"/>
        <note>shared with beta subunit</note>
    </ligand>
</feature>
<evidence type="ECO:0000256" key="7">
    <source>
        <dbReference type="ARBA" id="ARBA00022741"/>
    </source>
</evidence>
<dbReference type="GO" id="GO:0006432">
    <property type="term" value="P:phenylalanyl-tRNA aminoacylation"/>
    <property type="evidence" value="ECO:0007669"/>
    <property type="project" value="UniProtKB-UniRule"/>
</dbReference>
<evidence type="ECO:0000256" key="12">
    <source>
        <dbReference type="ARBA" id="ARBA00049255"/>
    </source>
</evidence>
<comment type="subcellular location">
    <subcellularLocation>
        <location evidence="1 13">Cytoplasm</location>
    </subcellularLocation>
</comment>
<keyword evidence="8 13" id="KW-0067">ATP-binding</keyword>
<reference evidence="15 16" key="1">
    <citation type="journal article" date="2015" name="Nature">
        <title>rRNA introns, odd ribosomes, and small enigmatic genomes across a large radiation of phyla.</title>
        <authorList>
            <person name="Brown C.T."/>
            <person name="Hug L.A."/>
            <person name="Thomas B.C."/>
            <person name="Sharon I."/>
            <person name="Castelle C.J."/>
            <person name="Singh A."/>
            <person name="Wilkins M.J."/>
            <person name="Williams K.H."/>
            <person name="Banfield J.F."/>
        </authorList>
    </citation>
    <scope>NUCLEOTIDE SEQUENCE [LARGE SCALE GENOMIC DNA]</scope>
</reference>
<dbReference type="CDD" id="cd00496">
    <property type="entry name" value="PheRS_alpha_core"/>
    <property type="match status" value="1"/>
</dbReference>
<organism evidence="15 16">
    <name type="scientific">Candidatus Daviesbacteria bacterium GW2011_GWA2_38_24</name>
    <dbReference type="NCBI Taxonomy" id="1618422"/>
    <lineage>
        <taxon>Bacteria</taxon>
        <taxon>Candidatus Daviesiibacteriota</taxon>
    </lineage>
</organism>
<keyword evidence="5 13" id="KW-0436">Ligase</keyword>
<dbReference type="GO" id="GO:0005737">
    <property type="term" value="C:cytoplasm"/>
    <property type="evidence" value="ECO:0007669"/>
    <property type="project" value="UniProtKB-SubCell"/>
</dbReference>
<dbReference type="SUPFAM" id="SSF55681">
    <property type="entry name" value="Class II aaRS and biotin synthetases"/>
    <property type="match status" value="1"/>
</dbReference>
<dbReference type="PROSITE" id="PS50862">
    <property type="entry name" value="AA_TRNA_LIGASE_II"/>
    <property type="match status" value="1"/>
</dbReference>
<comment type="catalytic activity">
    <reaction evidence="12 13">
        <text>tRNA(Phe) + L-phenylalanine + ATP = L-phenylalanyl-tRNA(Phe) + AMP + diphosphate + H(+)</text>
        <dbReference type="Rhea" id="RHEA:19413"/>
        <dbReference type="Rhea" id="RHEA-COMP:9668"/>
        <dbReference type="Rhea" id="RHEA-COMP:9699"/>
        <dbReference type="ChEBI" id="CHEBI:15378"/>
        <dbReference type="ChEBI" id="CHEBI:30616"/>
        <dbReference type="ChEBI" id="CHEBI:33019"/>
        <dbReference type="ChEBI" id="CHEBI:58095"/>
        <dbReference type="ChEBI" id="CHEBI:78442"/>
        <dbReference type="ChEBI" id="CHEBI:78531"/>
        <dbReference type="ChEBI" id="CHEBI:456215"/>
        <dbReference type="EC" id="6.1.1.20"/>
    </reaction>
</comment>
<comment type="similarity">
    <text evidence="2 13">Belongs to the class-II aminoacyl-tRNA synthetase family. Phe-tRNA synthetase alpha subunit type 1 subfamily.</text>
</comment>